<dbReference type="PANTHER" id="PTHR30193:SF37">
    <property type="entry name" value="INNER MEMBRANE ABC TRANSPORTER PERMEASE PROTEIN YCJO"/>
    <property type="match status" value="1"/>
</dbReference>
<dbReference type="GO" id="GO:0005886">
    <property type="term" value="C:plasma membrane"/>
    <property type="evidence" value="ECO:0007669"/>
    <property type="project" value="UniProtKB-SubCell"/>
</dbReference>
<feature type="transmembrane region" description="Helical" evidence="7">
    <location>
        <begin position="38"/>
        <end position="68"/>
    </location>
</feature>
<dbReference type="InterPro" id="IPR000515">
    <property type="entry name" value="MetI-like"/>
</dbReference>
<keyword evidence="2 7" id="KW-0813">Transport</keyword>
<keyword evidence="6 7" id="KW-0472">Membrane</keyword>
<dbReference type="EMBL" id="QUAB01000048">
    <property type="protein sequence ID" value="REJ04050.1"/>
    <property type="molecule type" value="Genomic_DNA"/>
</dbReference>
<name>A0A371NPI3_9MICO</name>
<evidence type="ECO:0000313" key="10">
    <source>
        <dbReference type="EMBL" id="REJ04050.1"/>
    </source>
</evidence>
<dbReference type="AlphaFoldDB" id="A0A371NPI3"/>
<reference evidence="10 11" key="1">
    <citation type="submission" date="2018-08" db="EMBL/GenBank/DDBJ databases">
        <title>Isolation, diversity and antifungal activity of Actinobacteria from cow dung.</title>
        <authorList>
            <person name="Ling L."/>
        </authorList>
    </citation>
    <scope>NUCLEOTIDE SEQUENCE [LARGE SCALE GENOMIC DNA]</scope>
    <source>
        <strain evidence="10 11">NEAU-LLE</strain>
    </source>
</reference>
<evidence type="ECO:0000256" key="2">
    <source>
        <dbReference type="ARBA" id="ARBA00022448"/>
    </source>
</evidence>
<protein>
    <submittedName>
        <fullName evidence="10">Sugar ABC transporter permease</fullName>
    </submittedName>
</protein>
<evidence type="ECO:0000256" key="5">
    <source>
        <dbReference type="ARBA" id="ARBA00022989"/>
    </source>
</evidence>
<comment type="caution">
    <text evidence="10">The sequence shown here is derived from an EMBL/GenBank/DDBJ whole genome shotgun (WGS) entry which is preliminary data.</text>
</comment>
<feature type="transmembrane region" description="Helical" evidence="7">
    <location>
        <begin position="97"/>
        <end position="121"/>
    </location>
</feature>
<dbReference type="Pfam" id="PF00528">
    <property type="entry name" value="BPD_transp_1"/>
    <property type="match status" value="1"/>
</dbReference>
<dbReference type="GO" id="GO:0055085">
    <property type="term" value="P:transmembrane transport"/>
    <property type="evidence" value="ECO:0007669"/>
    <property type="project" value="InterPro"/>
</dbReference>
<feature type="transmembrane region" description="Helical" evidence="7">
    <location>
        <begin position="290"/>
        <end position="314"/>
    </location>
</feature>
<keyword evidence="5 7" id="KW-1133">Transmembrane helix</keyword>
<evidence type="ECO:0000313" key="11">
    <source>
        <dbReference type="Proteomes" id="UP000262172"/>
    </source>
</evidence>
<dbReference type="InterPro" id="IPR051393">
    <property type="entry name" value="ABC_transporter_permease"/>
</dbReference>
<dbReference type="SUPFAM" id="SSF161098">
    <property type="entry name" value="MetI-like"/>
    <property type="match status" value="1"/>
</dbReference>
<dbReference type="Gene3D" id="1.10.3720.10">
    <property type="entry name" value="MetI-like"/>
    <property type="match status" value="1"/>
</dbReference>
<dbReference type="PROSITE" id="PS50928">
    <property type="entry name" value="ABC_TM1"/>
    <property type="match status" value="1"/>
</dbReference>
<dbReference type="CDD" id="cd06261">
    <property type="entry name" value="TM_PBP2"/>
    <property type="match status" value="1"/>
</dbReference>
<feature type="transmembrane region" description="Helical" evidence="7">
    <location>
        <begin position="187"/>
        <end position="212"/>
    </location>
</feature>
<evidence type="ECO:0000256" key="1">
    <source>
        <dbReference type="ARBA" id="ARBA00004651"/>
    </source>
</evidence>
<keyword evidence="11" id="KW-1185">Reference proteome</keyword>
<feature type="transmembrane region" description="Helical" evidence="7">
    <location>
        <begin position="232"/>
        <end position="254"/>
    </location>
</feature>
<evidence type="ECO:0000256" key="6">
    <source>
        <dbReference type="ARBA" id="ARBA00023136"/>
    </source>
</evidence>
<evidence type="ECO:0000256" key="7">
    <source>
        <dbReference type="RuleBase" id="RU363032"/>
    </source>
</evidence>
<proteinExistence type="inferred from homology"/>
<keyword evidence="3" id="KW-1003">Cell membrane</keyword>
<dbReference type="RefSeq" id="WP_116243568.1">
    <property type="nucleotide sequence ID" value="NZ_QUAB01000048.1"/>
</dbReference>
<feature type="transmembrane region" description="Helical" evidence="7">
    <location>
        <begin position="133"/>
        <end position="157"/>
    </location>
</feature>
<dbReference type="OrthoDB" id="145927at2"/>
<evidence type="ECO:0000256" key="8">
    <source>
        <dbReference type="SAM" id="MobiDB-lite"/>
    </source>
</evidence>
<evidence type="ECO:0000256" key="3">
    <source>
        <dbReference type="ARBA" id="ARBA00022475"/>
    </source>
</evidence>
<comment type="similarity">
    <text evidence="7">Belongs to the binding-protein-dependent transport system permease family.</text>
</comment>
<feature type="region of interest" description="Disordered" evidence="8">
    <location>
        <begin position="1"/>
        <end position="30"/>
    </location>
</feature>
<keyword evidence="4 7" id="KW-0812">Transmembrane</keyword>
<dbReference type="InterPro" id="IPR035906">
    <property type="entry name" value="MetI-like_sf"/>
</dbReference>
<organism evidence="10 11">
    <name type="scientific">Microbacterium bovistercoris</name>
    <dbReference type="NCBI Taxonomy" id="2293570"/>
    <lineage>
        <taxon>Bacteria</taxon>
        <taxon>Bacillati</taxon>
        <taxon>Actinomycetota</taxon>
        <taxon>Actinomycetes</taxon>
        <taxon>Micrococcales</taxon>
        <taxon>Microbacteriaceae</taxon>
        <taxon>Microbacterium</taxon>
    </lineage>
</organism>
<gene>
    <name evidence="10" type="ORF">DY023_17235</name>
</gene>
<accession>A0A371NPI3</accession>
<comment type="subcellular location">
    <subcellularLocation>
        <location evidence="1 7">Cell membrane</location>
        <topology evidence="1 7">Multi-pass membrane protein</topology>
    </subcellularLocation>
</comment>
<evidence type="ECO:0000259" key="9">
    <source>
        <dbReference type="PROSITE" id="PS50928"/>
    </source>
</evidence>
<dbReference type="Proteomes" id="UP000262172">
    <property type="component" value="Unassembled WGS sequence"/>
</dbReference>
<feature type="domain" description="ABC transmembrane type-1" evidence="9">
    <location>
        <begin position="97"/>
        <end position="311"/>
    </location>
</feature>
<dbReference type="PANTHER" id="PTHR30193">
    <property type="entry name" value="ABC TRANSPORTER PERMEASE PROTEIN"/>
    <property type="match status" value="1"/>
</dbReference>
<evidence type="ECO:0000256" key="4">
    <source>
        <dbReference type="ARBA" id="ARBA00022692"/>
    </source>
</evidence>
<sequence>MSATASPVRTQRAPSREAAPRRPVRRPGARRTARREALFGYAMIGLAMLFVTVFTFLPIVASLVLSFFDWDVISPPRWAGLANYERFLNDQPVLQSFGVTIVMALAIVALQLSLGLFLAVLVNQRTSNFGRTFFRTAFYLPLLASTAAVAIFMGYLFDYKFGAINYYLSLLGVSGVPWLTSPLGAQVTIVLIVVWQQVGFTFVLFVAALMSVPTDVLEASSIDGAGPLRTLFRIKIPLISPTILFAAVIAMINAMQLFDQPYIMTKGGPGTATTTAVISMYQTGFQNLQFGYSSAISIVLLLLILAVTGIQFLASRKLVFYQ</sequence>